<dbReference type="EMBL" id="JAUKUA010000006">
    <property type="protein sequence ID" value="KAK0707942.1"/>
    <property type="molecule type" value="Genomic_DNA"/>
</dbReference>
<gene>
    <name evidence="1" type="ORF">B0H67DRAFT_473215</name>
</gene>
<protein>
    <submittedName>
        <fullName evidence="1">Uncharacterized protein</fullName>
    </submittedName>
</protein>
<name>A0AA40A265_9PEZI</name>
<comment type="caution">
    <text evidence="1">The sequence shown here is derived from an EMBL/GenBank/DDBJ whole genome shotgun (WGS) entry which is preliminary data.</text>
</comment>
<accession>A0AA40A265</accession>
<proteinExistence type="predicted"/>
<dbReference type="Proteomes" id="UP001172102">
    <property type="component" value="Unassembled WGS sequence"/>
</dbReference>
<evidence type="ECO:0000313" key="2">
    <source>
        <dbReference type="Proteomes" id="UP001172102"/>
    </source>
</evidence>
<feature type="non-terminal residue" evidence="1">
    <location>
        <position position="1"/>
    </location>
</feature>
<organism evidence="1 2">
    <name type="scientific">Lasiosphaeris hirsuta</name>
    <dbReference type="NCBI Taxonomy" id="260670"/>
    <lineage>
        <taxon>Eukaryota</taxon>
        <taxon>Fungi</taxon>
        <taxon>Dikarya</taxon>
        <taxon>Ascomycota</taxon>
        <taxon>Pezizomycotina</taxon>
        <taxon>Sordariomycetes</taxon>
        <taxon>Sordariomycetidae</taxon>
        <taxon>Sordariales</taxon>
        <taxon>Lasiosphaeriaceae</taxon>
        <taxon>Lasiosphaeris</taxon>
    </lineage>
</organism>
<evidence type="ECO:0000313" key="1">
    <source>
        <dbReference type="EMBL" id="KAK0707942.1"/>
    </source>
</evidence>
<feature type="non-terminal residue" evidence="1">
    <location>
        <position position="98"/>
    </location>
</feature>
<reference evidence="1" key="1">
    <citation type="submission" date="2023-06" db="EMBL/GenBank/DDBJ databases">
        <title>Genome-scale phylogeny and comparative genomics of the fungal order Sordariales.</title>
        <authorList>
            <consortium name="Lawrence Berkeley National Laboratory"/>
            <person name="Hensen N."/>
            <person name="Bonometti L."/>
            <person name="Westerberg I."/>
            <person name="Brannstrom I.O."/>
            <person name="Guillou S."/>
            <person name="Cros-Aarteil S."/>
            <person name="Calhoun S."/>
            <person name="Haridas S."/>
            <person name="Kuo A."/>
            <person name="Mondo S."/>
            <person name="Pangilinan J."/>
            <person name="Riley R."/>
            <person name="Labutti K."/>
            <person name="Andreopoulos B."/>
            <person name="Lipzen A."/>
            <person name="Chen C."/>
            <person name="Yanf M."/>
            <person name="Daum C."/>
            <person name="Ng V."/>
            <person name="Clum A."/>
            <person name="Steindorff A."/>
            <person name="Ohm R."/>
            <person name="Martin F."/>
            <person name="Silar P."/>
            <person name="Natvig D."/>
            <person name="Lalanne C."/>
            <person name="Gautier V."/>
            <person name="Ament-Velasquez S.L."/>
            <person name="Kruys A."/>
            <person name="Hutchinson M.I."/>
            <person name="Powell A.J."/>
            <person name="Barry K."/>
            <person name="Miller A.N."/>
            <person name="Grigoriev I.V."/>
            <person name="Debuchy R."/>
            <person name="Gladieux P."/>
            <person name="Thoren M.H."/>
            <person name="Johannesson H."/>
        </authorList>
    </citation>
    <scope>NUCLEOTIDE SEQUENCE</scope>
    <source>
        <strain evidence="1">SMH4607-1</strain>
    </source>
</reference>
<dbReference type="AlphaFoldDB" id="A0AA40A265"/>
<keyword evidence="2" id="KW-1185">Reference proteome</keyword>
<sequence>DLLARHPDLKSRRSRAIDQSRKNAVDYVTLERWFELFRSTLLTYNVAEDDIYNVDEKGCMKGISDNTKVIVIRFLLSSVSRCHNPDRNQESGDREWIS</sequence>